<protein>
    <recommendedName>
        <fullName evidence="3">BPL/LPL catalytic domain-containing protein</fullName>
    </recommendedName>
</protein>
<dbReference type="Gene3D" id="3.30.930.10">
    <property type="entry name" value="Bira Bifunctional Protein, Domain 2"/>
    <property type="match status" value="1"/>
</dbReference>
<dbReference type="Pfam" id="PF21948">
    <property type="entry name" value="LplA-B_cat"/>
    <property type="match status" value="1"/>
</dbReference>
<evidence type="ECO:0000259" key="3">
    <source>
        <dbReference type="PROSITE" id="PS51733"/>
    </source>
</evidence>
<dbReference type="GO" id="GO:0009249">
    <property type="term" value="P:protein lipoylation"/>
    <property type="evidence" value="ECO:0007669"/>
    <property type="project" value="InterPro"/>
</dbReference>
<evidence type="ECO:0000256" key="2">
    <source>
        <dbReference type="ARBA" id="ARBA00008242"/>
    </source>
</evidence>
<comment type="similarity">
    <text evidence="2">Belongs to the LplA family.</text>
</comment>
<dbReference type="Proteomes" id="UP001152798">
    <property type="component" value="Chromosome 6"/>
</dbReference>
<dbReference type="CDD" id="cd16443">
    <property type="entry name" value="LplA"/>
    <property type="match status" value="1"/>
</dbReference>
<dbReference type="InterPro" id="IPR004562">
    <property type="entry name" value="LipoylTrfase_LipoateP_Ligase"/>
</dbReference>
<name>A0A9P0HNK7_NEZVI</name>
<organism evidence="4 5">
    <name type="scientific">Nezara viridula</name>
    <name type="common">Southern green stink bug</name>
    <name type="synonym">Cimex viridulus</name>
    <dbReference type="NCBI Taxonomy" id="85310"/>
    <lineage>
        <taxon>Eukaryota</taxon>
        <taxon>Metazoa</taxon>
        <taxon>Ecdysozoa</taxon>
        <taxon>Arthropoda</taxon>
        <taxon>Hexapoda</taxon>
        <taxon>Insecta</taxon>
        <taxon>Pterygota</taxon>
        <taxon>Neoptera</taxon>
        <taxon>Paraneoptera</taxon>
        <taxon>Hemiptera</taxon>
        <taxon>Heteroptera</taxon>
        <taxon>Panheteroptera</taxon>
        <taxon>Pentatomomorpha</taxon>
        <taxon>Pentatomoidea</taxon>
        <taxon>Pentatomidae</taxon>
        <taxon>Pentatominae</taxon>
        <taxon>Nezara</taxon>
    </lineage>
</organism>
<dbReference type="InterPro" id="IPR045864">
    <property type="entry name" value="aa-tRNA-synth_II/BPL/LPL"/>
</dbReference>
<feature type="domain" description="BPL/LPL catalytic" evidence="3">
    <location>
        <begin position="81"/>
        <end position="266"/>
    </location>
</feature>
<evidence type="ECO:0000256" key="1">
    <source>
        <dbReference type="ARBA" id="ARBA00005085"/>
    </source>
</evidence>
<dbReference type="SUPFAM" id="SSF55681">
    <property type="entry name" value="Class II aaRS and biotin synthetases"/>
    <property type="match status" value="1"/>
</dbReference>
<evidence type="ECO:0000313" key="5">
    <source>
        <dbReference type="Proteomes" id="UP001152798"/>
    </source>
</evidence>
<dbReference type="PANTHER" id="PTHR12561:SF3">
    <property type="entry name" value="LIPOYLTRANSFERASE 1, MITOCHONDRIAL"/>
    <property type="match status" value="1"/>
</dbReference>
<gene>
    <name evidence="4" type="ORF">NEZAVI_LOCUS14078</name>
</gene>
<comment type="pathway">
    <text evidence="1">Protein modification; protein lipoylation via exogenous pathway; protein N(6)-(lipoyl)lysine from lipoate: step 2/2.</text>
</comment>
<evidence type="ECO:0000313" key="4">
    <source>
        <dbReference type="EMBL" id="CAH1406035.1"/>
    </source>
</evidence>
<dbReference type="FunFam" id="3.30.930.10:FF:000045">
    <property type="entry name" value="lipoyltransferase 1, mitochondrial"/>
    <property type="match status" value="1"/>
</dbReference>
<keyword evidence="5" id="KW-1185">Reference proteome</keyword>
<dbReference type="PANTHER" id="PTHR12561">
    <property type="entry name" value="LIPOATE-PROTEIN LIGASE"/>
    <property type="match status" value="1"/>
</dbReference>
<dbReference type="Gene3D" id="3.30.390.50">
    <property type="entry name" value="CO dehydrogenase flavoprotein, C-terminal domain"/>
    <property type="match status" value="1"/>
</dbReference>
<proteinExistence type="inferred from homology"/>
<accession>A0A9P0HNK7</accession>
<dbReference type="GO" id="GO:0017118">
    <property type="term" value="F:lipoyltransferase activity"/>
    <property type="evidence" value="ECO:0007669"/>
    <property type="project" value="TreeGrafter"/>
</dbReference>
<reference evidence="4" key="1">
    <citation type="submission" date="2022-01" db="EMBL/GenBank/DDBJ databases">
        <authorList>
            <person name="King R."/>
        </authorList>
    </citation>
    <scope>NUCLEOTIDE SEQUENCE</scope>
</reference>
<dbReference type="PROSITE" id="PS51733">
    <property type="entry name" value="BPL_LPL_CATALYTIC"/>
    <property type="match status" value="1"/>
</dbReference>
<dbReference type="EMBL" id="OV725082">
    <property type="protein sequence ID" value="CAH1406035.1"/>
    <property type="molecule type" value="Genomic_DNA"/>
</dbReference>
<dbReference type="GO" id="GO:0005739">
    <property type="term" value="C:mitochondrion"/>
    <property type="evidence" value="ECO:0007669"/>
    <property type="project" value="TreeGrafter"/>
</dbReference>
<sequence length="398" mass="45152">MALVFYHSVATKCCKFGSLLKRQKSRTFTVMKPPSNLKSTYTKVNSTANEEKIIKSVFISQSHDIFTNLALEDWMYRNFDFTDHHVMLLWRNSPCVVIGRHQNPWMEANFIESENGIQLARRNSGGGTVYHDEGNLNVTFFTPRERYNRKQNLEILAKTLERGWDLHSQINKKEDIVLDSTFKISGTASKLGRPNSYHHCTLLVDVNKEQLVRALDKNKGLQFKTTATQSVPSPTVNLTEVNSNITMDGLMAAVGWEYLRTSAISQKDLGWELVSKQRGFQMINPTDEWFPGLDEIRSEFYSWEWRYGKTPKFVATKHYTLDNDLGQLSVSVEVEGGVVGGVVLSIPPGVAWGRLTGEVDLVTTARDQKFTPQVFDLIQAAIKQQGVSFQSARQEMAL</sequence>
<dbReference type="InterPro" id="IPR004143">
    <property type="entry name" value="BPL_LPL_catalytic"/>
</dbReference>
<dbReference type="AlphaFoldDB" id="A0A9P0HNK7"/>
<dbReference type="OrthoDB" id="201621at2759"/>